<evidence type="ECO:0000256" key="3">
    <source>
        <dbReference type="ARBA" id="ARBA00022490"/>
    </source>
</evidence>
<dbReference type="InterPro" id="IPR011990">
    <property type="entry name" value="TPR-like_helical_dom_sf"/>
</dbReference>
<dbReference type="Pfam" id="PF13424">
    <property type="entry name" value="TPR_12"/>
    <property type="match status" value="2"/>
</dbReference>
<dbReference type="GO" id="GO:0005737">
    <property type="term" value="C:cytoplasm"/>
    <property type="evidence" value="ECO:0007669"/>
    <property type="project" value="TreeGrafter"/>
</dbReference>
<evidence type="ECO:0000313" key="11">
    <source>
        <dbReference type="Proteomes" id="UP000019335"/>
    </source>
</evidence>
<comment type="similarity">
    <text evidence="2">Belongs to the kinesin light chain family.</text>
</comment>
<dbReference type="Gene3D" id="1.25.40.10">
    <property type="entry name" value="Tetratricopeptide repeat domain"/>
    <property type="match status" value="2"/>
</dbReference>
<dbReference type="GO" id="GO:0019894">
    <property type="term" value="F:kinesin binding"/>
    <property type="evidence" value="ECO:0007669"/>
    <property type="project" value="TreeGrafter"/>
</dbReference>
<dbReference type="SUPFAM" id="SSF48452">
    <property type="entry name" value="TPR-like"/>
    <property type="match status" value="2"/>
</dbReference>
<dbReference type="GO" id="GO:0005871">
    <property type="term" value="C:kinesin complex"/>
    <property type="evidence" value="ECO:0007669"/>
    <property type="project" value="InterPro"/>
</dbReference>
<evidence type="ECO:0000256" key="4">
    <source>
        <dbReference type="ARBA" id="ARBA00022701"/>
    </source>
</evidence>
<evidence type="ECO:0000256" key="8">
    <source>
        <dbReference type="ARBA" id="ARBA00023175"/>
    </source>
</evidence>
<keyword evidence="11" id="KW-1185">Reference proteome</keyword>
<comment type="subcellular location">
    <subcellularLocation>
        <location evidence="1">Cytoplasm</location>
        <location evidence="1">Cytoskeleton</location>
    </subcellularLocation>
</comment>
<keyword evidence="3" id="KW-0963">Cytoplasm</keyword>
<proteinExistence type="inferred from homology"/>
<dbReference type="Proteomes" id="UP000019335">
    <property type="component" value="Chromosome 6"/>
</dbReference>
<reference evidence="10 11" key="1">
    <citation type="journal article" date="2014" name="Mol. Plant">
        <title>Chromosome Scale Genome Assembly and Transcriptome Profiling of Nannochloropsis gaditana in Nitrogen Depletion.</title>
        <authorList>
            <person name="Corteggiani Carpinelli E."/>
            <person name="Telatin A."/>
            <person name="Vitulo N."/>
            <person name="Forcato C."/>
            <person name="D'Angelo M."/>
            <person name="Schiavon R."/>
            <person name="Vezzi A."/>
            <person name="Giacometti G.M."/>
            <person name="Morosinotto T."/>
            <person name="Valle G."/>
        </authorList>
    </citation>
    <scope>NUCLEOTIDE SEQUENCE [LARGE SCALE GENOMIC DNA]</scope>
    <source>
        <strain evidence="10 11">B-31</strain>
    </source>
</reference>
<dbReference type="PANTHER" id="PTHR45783:SF3">
    <property type="entry name" value="KINESIN LIGHT CHAIN"/>
    <property type="match status" value="1"/>
</dbReference>
<keyword evidence="7" id="KW-0175">Coiled coil</keyword>
<dbReference type="SMART" id="SM00028">
    <property type="entry name" value="TPR"/>
    <property type="match status" value="2"/>
</dbReference>
<comment type="caution">
    <text evidence="10">The sequence shown here is derived from an EMBL/GenBank/DDBJ whole genome shotgun (WGS) entry which is preliminary data.</text>
</comment>
<dbReference type="GO" id="GO:0005874">
    <property type="term" value="C:microtubule"/>
    <property type="evidence" value="ECO:0007669"/>
    <property type="project" value="UniProtKB-KW"/>
</dbReference>
<evidence type="ECO:0000256" key="9">
    <source>
        <dbReference type="ARBA" id="ARBA00023212"/>
    </source>
</evidence>
<dbReference type="EMBL" id="AZIL01000424">
    <property type="protein sequence ID" value="EWM27725.1"/>
    <property type="molecule type" value="Genomic_DNA"/>
</dbReference>
<evidence type="ECO:0000256" key="6">
    <source>
        <dbReference type="ARBA" id="ARBA00022803"/>
    </source>
</evidence>
<evidence type="ECO:0000256" key="2">
    <source>
        <dbReference type="ARBA" id="ARBA00009622"/>
    </source>
</evidence>
<keyword evidence="6" id="KW-0802">TPR repeat</keyword>
<dbReference type="AlphaFoldDB" id="W7TKU9"/>
<dbReference type="Pfam" id="PF13374">
    <property type="entry name" value="TPR_10"/>
    <property type="match status" value="1"/>
</dbReference>
<name>W7TKU9_9STRA</name>
<evidence type="ECO:0000256" key="1">
    <source>
        <dbReference type="ARBA" id="ARBA00004245"/>
    </source>
</evidence>
<dbReference type="InterPro" id="IPR002151">
    <property type="entry name" value="Kinesin_light"/>
</dbReference>
<keyword evidence="5" id="KW-0677">Repeat</keyword>
<gene>
    <name evidence="10" type="ORF">Naga_100034g44</name>
</gene>
<evidence type="ECO:0000313" key="10">
    <source>
        <dbReference type="EMBL" id="EWM27725.1"/>
    </source>
</evidence>
<evidence type="ECO:0000256" key="7">
    <source>
        <dbReference type="ARBA" id="ARBA00023054"/>
    </source>
</evidence>
<dbReference type="PANTHER" id="PTHR45783">
    <property type="entry name" value="KINESIN LIGHT CHAIN"/>
    <property type="match status" value="1"/>
</dbReference>
<keyword evidence="9" id="KW-0206">Cytoskeleton</keyword>
<dbReference type="GO" id="GO:0007018">
    <property type="term" value="P:microtubule-based movement"/>
    <property type="evidence" value="ECO:0007669"/>
    <property type="project" value="TreeGrafter"/>
</dbReference>
<evidence type="ECO:0000256" key="5">
    <source>
        <dbReference type="ARBA" id="ARBA00022737"/>
    </source>
</evidence>
<keyword evidence="8" id="KW-0505">Motor protein</keyword>
<organism evidence="10 11">
    <name type="scientific">Nannochloropsis gaditana</name>
    <dbReference type="NCBI Taxonomy" id="72520"/>
    <lineage>
        <taxon>Eukaryota</taxon>
        <taxon>Sar</taxon>
        <taxon>Stramenopiles</taxon>
        <taxon>Ochrophyta</taxon>
        <taxon>Eustigmatophyceae</taxon>
        <taxon>Eustigmatales</taxon>
        <taxon>Monodopsidaceae</taxon>
        <taxon>Nannochloropsis</taxon>
    </lineage>
</organism>
<accession>W7TKU9</accession>
<dbReference type="OrthoDB" id="10031679at2759"/>
<protein>
    <submittedName>
        <fullName evidence="10">Tetratricopeptide repeat family protein</fullName>
    </submittedName>
</protein>
<keyword evidence="4" id="KW-0493">Microtubule</keyword>
<sequence>MRSLICSLLKGHNTQCQGTRLVASGSLWSTRMPVFALMIGSCTSASILLNSPRASHVQHRLFLSSCHRSFRKETECEADLEDVDKMRNLDVRQPSMETEKDVGLALREVQDLYKEGKYTEALQVSLGMKDWLERELGEDHPVYASCLNNVALMHKMTNELEDAVHYYAMALDTYKRSVGVNHRSYATALNNLGLVFLMQAQQAEANKGGKMEALALFESAEATLREVLVIRAQLLEDDDPALLTTRSNLASILQRTGRGVEAEEMMRTTISRVQEKARGKASPEVATAMNNLGYLLKEEGRLGESRALYKEALRIRRALYPKEHPLVIVSLNNLAELCLVTPGLEGEGRALQDEILKLLNPVRRDGDGSKSVGMIHEEKPN</sequence>
<dbReference type="InterPro" id="IPR019734">
    <property type="entry name" value="TPR_rpt"/>
</dbReference>